<evidence type="ECO:0000313" key="3">
    <source>
        <dbReference type="Proteomes" id="UP000051054"/>
    </source>
</evidence>
<keyword evidence="3" id="KW-1185">Reference proteome</keyword>
<dbReference type="STRING" id="1423755.FC40_GL000258"/>
<reference evidence="2 3" key="1">
    <citation type="journal article" date="2015" name="Genome Announc.">
        <title>Expanding the biotechnology potential of lactobacilli through comparative genomics of 213 strains and associated genera.</title>
        <authorList>
            <person name="Sun Z."/>
            <person name="Harris H.M."/>
            <person name="McCann A."/>
            <person name="Guo C."/>
            <person name="Argimon S."/>
            <person name="Zhang W."/>
            <person name="Yang X."/>
            <person name="Jeffery I.B."/>
            <person name="Cooney J.C."/>
            <person name="Kagawa T.F."/>
            <person name="Liu W."/>
            <person name="Song Y."/>
            <person name="Salvetti E."/>
            <person name="Wrobel A."/>
            <person name="Rasinkangas P."/>
            <person name="Parkhill J."/>
            <person name="Rea M.C."/>
            <person name="O'Sullivan O."/>
            <person name="Ritari J."/>
            <person name="Douillard F.P."/>
            <person name="Paul Ross R."/>
            <person name="Yang R."/>
            <person name="Briner A.E."/>
            <person name="Felis G.E."/>
            <person name="de Vos W.M."/>
            <person name="Barrangou R."/>
            <person name="Klaenhammer T.R."/>
            <person name="Caufield P.W."/>
            <person name="Cui Y."/>
            <person name="Zhang H."/>
            <person name="O'Toole P.W."/>
        </authorList>
    </citation>
    <scope>NUCLEOTIDE SEQUENCE [LARGE SCALE GENOMIC DNA]</scope>
    <source>
        <strain evidence="2 3">DSM 18933</strain>
    </source>
</reference>
<feature type="transmembrane region" description="Helical" evidence="1">
    <location>
        <begin position="5"/>
        <end position="25"/>
    </location>
</feature>
<protein>
    <recommendedName>
        <fullName evidence="4">Integral membrane protein</fullName>
    </recommendedName>
</protein>
<evidence type="ECO:0008006" key="4">
    <source>
        <dbReference type="Google" id="ProtNLM"/>
    </source>
</evidence>
<feature type="transmembrane region" description="Helical" evidence="1">
    <location>
        <begin position="64"/>
        <end position="82"/>
    </location>
</feature>
<dbReference type="EMBL" id="AZGD01000057">
    <property type="protein sequence ID" value="KRM19330.1"/>
    <property type="molecule type" value="Genomic_DNA"/>
</dbReference>
<dbReference type="InterPro" id="IPR021560">
    <property type="entry name" value="DUF3021"/>
</dbReference>
<keyword evidence="1" id="KW-1133">Transmembrane helix</keyword>
<evidence type="ECO:0000313" key="2">
    <source>
        <dbReference type="EMBL" id="KRM19330.1"/>
    </source>
</evidence>
<dbReference type="AlphaFoldDB" id="A0A0R1WNI6"/>
<keyword evidence="1" id="KW-0472">Membrane</keyword>
<feature type="transmembrane region" description="Helical" evidence="1">
    <location>
        <begin position="88"/>
        <end position="109"/>
    </location>
</feature>
<gene>
    <name evidence="2" type="ORF">FC40_GL000258</name>
</gene>
<comment type="caution">
    <text evidence="2">The sequence shown here is derived from an EMBL/GenBank/DDBJ whole genome shotgun (WGS) entry which is preliminary data.</text>
</comment>
<dbReference type="RefSeq" id="WP_025022602.1">
    <property type="nucleotide sequence ID" value="NZ_AZGD01000057.1"/>
</dbReference>
<dbReference type="Pfam" id="PF11457">
    <property type="entry name" value="DUF3021"/>
    <property type="match status" value="1"/>
</dbReference>
<feature type="transmembrane region" description="Helical" evidence="1">
    <location>
        <begin position="37"/>
        <end position="57"/>
    </location>
</feature>
<organism evidence="2 3">
    <name type="scientific">Ligilactobacillus hayakitensis DSM 18933 = JCM 14209</name>
    <dbReference type="NCBI Taxonomy" id="1423755"/>
    <lineage>
        <taxon>Bacteria</taxon>
        <taxon>Bacillati</taxon>
        <taxon>Bacillota</taxon>
        <taxon>Bacilli</taxon>
        <taxon>Lactobacillales</taxon>
        <taxon>Lactobacillaceae</taxon>
        <taxon>Ligilactobacillus</taxon>
    </lineage>
</organism>
<keyword evidence="1" id="KW-0812">Transmembrane</keyword>
<evidence type="ECO:0000256" key="1">
    <source>
        <dbReference type="SAM" id="Phobius"/>
    </source>
</evidence>
<name>A0A0R1WNI6_9LACO</name>
<dbReference type="PATRIC" id="fig|1423755.3.peg.279"/>
<proteinExistence type="predicted"/>
<accession>A0A0R1WNI6</accession>
<dbReference type="Proteomes" id="UP000051054">
    <property type="component" value="Unassembled WGS sequence"/>
</dbReference>
<dbReference type="OrthoDB" id="2320599at2"/>
<sequence length="126" mass="14106">MKNMLADFCIGVGVAAVIFLMIITLQTPPLVPTLTNTLSVLIVGGLIGCVTLVMDLVQKFWIALIYHFAGTILLVWGLFLFNNWSIDWITLLVFLGIYIIIWAVSYLLLSSDSSRLSHRLNRNAKH</sequence>